<organism evidence="2 3">
    <name type="scientific">Roseicella frigidaeris</name>
    <dbReference type="NCBI Taxonomy" id="2230885"/>
    <lineage>
        <taxon>Bacteria</taxon>
        <taxon>Pseudomonadati</taxon>
        <taxon>Pseudomonadota</taxon>
        <taxon>Alphaproteobacteria</taxon>
        <taxon>Acetobacterales</taxon>
        <taxon>Roseomonadaceae</taxon>
        <taxon>Roseicella</taxon>
    </lineage>
</organism>
<evidence type="ECO:0000259" key="1">
    <source>
        <dbReference type="Pfam" id="PF13452"/>
    </source>
</evidence>
<comment type="caution">
    <text evidence="2">The sequence shown here is derived from an EMBL/GenBank/DDBJ whole genome shotgun (WGS) entry which is preliminary data.</text>
</comment>
<accession>A0A327MDF7</accession>
<evidence type="ECO:0000313" key="2">
    <source>
        <dbReference type="EMBL" id="RAI60605.1"/>
    </source>
</evidence>
<gene>
    <name evidence="2" type="ORF">DOO78_00255</name>
</gene>
<dbReference type="PANTHER" id="PTHR43664">
    <property type="entry name" value="MONOAMINE OXIDASE-RELATED"/>
    <property type="match status" value="1"/>
</dbReference>
<reference evidence="3" key="1">
    <citation type="submission" date="2018-06" db="EMBL/GenBank/DDBJ databases">
        <authorList>
            <person name="Khan S.A."/>
        </authorList>
    </citation>
    <scope>NUCLEOTIDE SEQUENCE [LARGE SCALE GENOMIC DNA]</scope>
    <source>
        <strain evidence="3">DB-1506</strain>
    </source>
</reference>
<keyword evidence="3" id="KW-1185">Reference proteome</keyword>
<dbReference type="OrthoDB" id="9796589at2"/>
<feature type="domain" description="FAS1-like dehydratase" evidence="1">
    <location>
        <begin position="20"/>
        <end position="141"/>
    </location>
</feature>
<dbReference type="InterPro" id="IPR052342">
    <property type="entry name" value="MCH/BMMD"/>
</dbReference>
<dbReference type="CDD" id="cd03441">
    <property type="entry name" value="R_hydratase_like"/>
    <property type="match status" value="1"/>
</dbReference>
<dbReference type="Pfam" id="PF13452">
    <property type="entry name" value="FAS1_DH_region"/>
    <property type="match status" value="1"/>
</dbReference>
<name>A0A327MDF7_9PROT</name>
<dbReference type="InterPro" id="IPR029069">
    <property type="entry name" value="HotDog_dom_sf"/>
</dbReference>
<dbReference type="Gene3D" id="3.10.129.10">
    <property type="entry name" value="Hotdog Thioesterase"/>
    <property type="match status" value="1"/>
</dbReference>
<dbReference type="Proteomes" id="UP000249065">
    <property type="component" value="Unassembled WGS sequence"/>
</dbReference>
<dbReference type="SUPFAM" id="SSF54637">
    <property type="entry name" value="Thioesterase/thiol ester dehydrase-isomerase"/>
    <property type="match status" value="1"/>
</dbReference>
<evidence type="ECO:0000313" key="3">
    <source>
        <dbReference type="Proteomes" id="UP000249065"/>
    </source>
</evidence>
<dbReference type="AlphaFoldDB" id="A0A327MDF7"/>
<dbReference type="PANTHER" id="PTHR43664:SF1">
    <property type="entry name" value="BETA-METHYLMALYL-COA DEHYDRATASE"/>
    <property type="match status" value="1"/>
</dbReference>
<sequence>MTEAPPLLGQGFHWQDLRPGQRFRSFRRTVTEADLIGFVTLTGMQEPLFVDATLAGALGPRPVPAALTHALIEGMVLAGMAHGTGLALLETHIQARAPVRVGDTIGAEVVVASVRPTASGNRGVVVSAITVRNQRDEVVMDYTVTRLLAGRSEPAA</sequence>
<dbReference type="InterPro" id="IPR039569">
    <property type="entry name" value="FAS1-like_DH_region"/>
</dbReference>
<protein>
    <submittedName>
        <fullName evidence="2">Acyl dehydratase</fullName>
    </submittedName>
</protein>
<dbReference type="EMBL" id="QLIX01000001">
    <property type="protein sequence ID" value="RAI60605.1"/>
    <property type="molecule type" value="Genomic_DNA"/>
</dbReference>
<proteinExistence type="predicted"/>